<keyword evidence="3" id="KW-1185">Reference proteome</keyword>
<dbReference type="Pfam" id="PF13843">
    <property type="entry name" value="DDE_Tnp_1_7"/>
    <property type="match status" value="1"/>
</dbReference>
<gene>
    <name evidence="2" type="ORF">PoB_006599600</name>
</gene>
<accession>A0AAV4D5P7</accession>
<name>A0AAV4D5P7_9GAST</name>
<evidence type="ECO:0000259" key="1">
    <source>
        <dbReference type="Pfam" id="PF13843"/>
    </source>
</evidence>
<proteinExistence type="predicted"/>
<evidence type="ECO:0000313" key="2">
    <source>
        <dbReference type="EMBL" id="GFO39491.1"/>
    </source>
</evidence>
<dbReference type="EMBL" id="BLXT01007498">
    <property type="protein sequence ID" value="GFO39491.1"/>
    <property type="molecule type" value="Genomic_DNA"/>
</dbReference>
<reference evidence="2 3" key="1">
    <citation type="journal article" date="2021" name="Elife">
        <title>Chloroplast acquisition without the gene transfer in kleptoplastic sea slugs, Plakobranchus ocellatus.</title>
        <authorList>
            <person name="Maeda T."/>
            <person name="Takahashi S."/>
            <person name="Yoshida T."/>
            <person name="Shimamura S."/>
            <person name="Takaki Y."/>
            <person name="Nagai Y."/>
            <person name="Toyoda A."/>
            <person name="Suzuki Y."/>
            <person name="Arimoto A."/>
            <person name="Ishii H."/>
            <person name="Satoh N."/>
            <person name="Nishiyama T."/>
            <person name="Hasebe M."/>
            <person name="Maruyama T."/>
            <person name="Minagawa J."/>
            <person name="Obokata J."/>
            <person name="Shigenobu S."/>
        </authorList>
    </citation>
    <scope>NUCLEOTIDE SEQUENCE [LARGE SCALE GENOMIC DNA]</scope>
</reference>
<sequence length="108" mass="12541">MFDRIVICTNKEGKRMHGDKWKETDSTDIVGFVGCLLHMFALKDSNSPTSVLWIKIDGNTLVKTCFSRERFLKISNAMRFVDKETRTARGQKTLRSTETSKLRRCFLF</sequence>
<protein>
    <submittedName>
        <fullName evidence="2">PiggyBac transposable element-derived protein 4</fullName>
    </submittedName>
</protein>
<comment type="caution">
    <text evidence="2">The sequence shown here is derived from an EMBL/GenBank/DDBJ whole genome shotgun (WGS) entry which is preliminary data.</text>
</comment>
<dbReference type="Proteomes" id="UP000735302">
    <property type="component" value="Unassembled WGS sequence"/>
</dbReference>
<dbReference type="AlphaFoldDB" id="A0AAV4D5P7"/>
<organism evidence="2 3">
    <name type="scientific">Plakobranchus ocellatus</name>
    <dbReference type="NCBI Taxonomy" id="259542"/>
    <lineage>
        <taxon>Eukaryota</taxon>
        <taxon>Metazoa</taxon>
        <taxon>Spiralia</taxon>
        <taxon>Lophotrochozoa</taxon>
        <taxon>Mollusca</taxon>
        <taxon>Gastropoda</taxon>
        <taxon>Heterobranchia</taxon>
        <taxon>Euthyneura</taxon>
        <taxon>Panpulmonata</taxon>
        <taxon>Sacoglossa</taxon>
        <taxon>Placobranchoidea</taxon>
        <taxon>Plakobranchidae</taxon>
        <taxon>Plakobranchus</taxon>
    </lineage>
</organism>
<dbReference type="InterPro" id="IPR029526">
    <property type="entry name" value="PGBD"/>
</dbReference>
<feature type="domain" description="PiggyBac transposable element-derived protein" evidence="1">
    <location>
        <begin position="1"/>
        <end position="91"/>
    </location>
</feature>
<evidence type="ECO:0000313" key="3">
    <source>
        <dbReference type="Proteomes" id="UP000735302"/>
    </source>
</evidence>